<dbReference type="HOGENOM" id="CLU_072385_0_0_1"/>
<accession>E4USR6</accession>
<dbReference type="Gene3D" id="3.40.50.150">
    <property type="entry name" value="Vaccinia Virus protein VP39"/>
    <property type="match status" value="1"/>
</dbReference>
<sequence length="248" mass="26674">MAQNATTAPKREVKYINTVDAYNQWAEIYDTDGNFLQALDTLEMKTLLPEFLSLNKSLGEKTKYVDLGCGTGRNTLPLAQHAPKANVVGVDPSEKMLALAHKRTADASNVTLEMYDLLGPTGPPASALEADGVISTLVLEHVPMQDFFKAVTSMLKPGGALLITNMHSELGGVTQAGFVDPQTGVKVSGTSYAYSAEEVVAEAATFGLELVGEMKEVMVDEKLAPVLGPRSSKYIGVRVWFGGCFQRK</sequence>
<dbReference type="EMBL" id="DS989824">
    <property type="protein sequence ID" value="EFR00581.1"/>
    <property type="molecule type" value="Genomic_DNA"/>
</dbReference>
<dbReference type="AlphaFoldDB" id="E4USR6"/>
<reference evidence="4" key="1">
    <citation type="journal article" date="2012" name="MBio">
        <title>Comparative genome analysis of Trichophyton rubrum and related dermatophytes reveals candidate genes involved in infection.</title>
        <authorList>
            <person name="Martinez D.A."/>
            <person name="Oliver B.G."/>
            <person name="Graeser Y."/>
            <person name="Goldberg J.M."/>
            <person name="Li W."/>
            <person name="Martinez-Rossi N.M."/>
            <person name="Monod M."/>
            <person name="Shelest E."/>
            <person name="Barton R.C."/>
            <person name="Birch E."/>
            <person name="Brakhage A.A."/>
            <person name="Chen Z."/>
            <person name="Gurr S.J."/>
            <person name="Heiman D."/>
            <person name="Heitman J."/>
            <person name="Kosti I."/>
            <person name="Rossi A."/>
            <person name="Saif S."/>
            <person name="Samalova M."/>
            <person name="Saunders C.W."/>
            <person name="Shea T."/>
            <person name="Summerbell R.C."/>
            <person name="Xu J."/>
            <person name="Young S."/>
            <person name="Zeng Q."/>
            <person name="Birren B.W."/>
            <person name="Cuomo C.A."/>
            <person name="White T.C."/>
        </authorList>
    </citation>
    <scope>NUCLEOTIDE SEQUENCE [LARGE SCALE GENOMIC DNA]</scope>
    <source>
        <strain evidence="4">ATCC MYA-4604 / CBS 118893</strain>
    </source>
</reference>
<keyword evidence="4" id="KW-1185">Reference proteome</keyword>
<dbReference type="PANTHER" id="PTHR43861">
    <property type="entry name" value="TRANS-ACONITATE 2-METHYLTRANSFERASE-RELATED"/>
    <property type="match status" value="1"/>
</dbReference>
<dbReference type="eggNOG" id="ENOG502S3GB">
    <property type="taxonomic scope" value="Eukaryota"/>
</dbReference>
<feature type="domain" description="Methyltransferase" evidence="2">
    <location>
        <begin position="65"/>
        <end position="159"/>
    </location>
</feature>
<dbReference type="InterPro" id="IPR041698">
    <property type="entry name" value="Methyltransf_25"/>
</dbReference>
<protein>
    <recommendedName>
        <fullName evidence="2">Methyltransferase domain-containing protein</fullName>
    </recommendedName>
</protein>
<dbReference type="OrthoDB" id="66144at2759"/>
<evidence type="ECO:0000259" key="2">
    <source>
        <dbReference type="Pfam" id="PF13649"/>
    </source>
</evidence>
<dbReference type="RefSeq" id="XP_003173411.1">
    <property type="nucleotide sequence ID" value="XM_003173363.1"/>
</dbReference>
<evidence type="ECO:0000256" key="1">
    <source>
        <dbReference type="ARBA" id="ARBA00022679"/>
    </source>
</evidence>
<dbReference type="OMA" id="TNMHSEM"/>
<proteinExistence type="predicted"/>
<evidence type="ECO:0000313" key="3">
    <source>
        <dbReference type="EMBL" id="EFR00581.1"/>
    </source>
</evidence>
<dbReference type="SUPFAM" id="SSF53335">
    <property type="entry name" value="S-adenosyl-L-methionine-dependent methyltransferases"/>
    <property type="match status" value="1"/>
</dbReference>
<dbReference type="VEuPathDB" id="FungiDB:MGYG_03586"/>
<dbReference type="Proteomes" id="UP000002669">
    <property type="component" value="Unassembled WGS sequence"/>
</dbReference>
<dbReference type="Pfam" id="PF13649">
    <property type="entry name" value="Methyltransf_25"/>
    <property type="match status" value="1"/>
</dbReference>
<evidence type="ECO:0000313" key="4">
    <source>
        <dbReference type="Proteomes" id="UP000002669"/>
    </source>
</evidence>
<dbReference type="InParanoid" id="E4USR6"/>
<gene>
    <name evidence="3" type="ORF">MGYG_03586</name>
</gene>
<keyword evidence="1" id="KW-0808">Transferase</keyword>
<organism evidence="4">
    <name type="scientific">Arthroderma gypseum (strain ATCC MYA-4604 / CBS 118893)</name>
    <name type="common">Microsporum gypseum</name>
    <dbReference type="NCBI Taxonomy" id="535722"/>
    <lineage>
        <taxon>Eukaryota</taxon>
        <taxon>Fungi</taxon>
        <taxon>Dikarya</taxon>
        <taxon>Ascomycota</taxon>
        <taxon>Pezizomycotina</taxon>
        <taxon>Eurotiomycetes</taxon>
        <taxon>Eurotiomycetidae</taxon>
        <taxon>Onygenales</taxon>
        <taxon>Arthrodermataceae</taxon>
        <taxon>Nannizzia</taxon>
    </lineage>
</organism>
<dbReference type="InterPro" id="IPR029063">
    <property type="entry name" value="SAM-dependent_MTases_sf"/>
</dbReference>
<dbReference type="GeneID" id="10028690"/>
<dbReference type="CDD" id="cd02440">
    <property type="entry name" value="AdoMet_MTases"/>
    <property type="match status" value="1"/>
</dbReference>
<dbReference type="GO" id="GO:0016740">
    <property type="term" value="F:transferase activity"/>
    <property type="evidence" value="ECO:0007669"/>
    <property type="project" value="UniProtKB-KW"/>
</dbReference>
<dbReference type="STRING" id="535722.E4USR6"/>
<name>E4USR6_ARTGP</name>